<dbReference type="InterPro" id="IPR011705">
    <property type="entry name" value="BACK"/>
</dbReference>
<comment type="caution">
    <text evidence="2">The sequence shown here is derived from an EMBL/GenBank/DDBJ whole genome shotgun (WGS) entry which is preliminary data.</text>
</comment>
<dbReference type="InterPro" id="IPR011333">
    <property type="entry name" value="SKP1/BTB/POZ_sf"/>
</dbReference>
<proteinExistence type="predicted"/>
<dbReference type="GO" id="GO:0022008">
    <property type="term" value="P:neurogenesis"/>
    <property type="evidence" value="ECO:0007669"/>
    <property type="project" value="TreeGrafter"/>
</dbReference>
<reference evidence="2" key="1">
    <citation type="submission" date="2022-07" db="EMBL/GenBank/DDBJ databases">
        <authorList>
            <person name="Trinca V."/>
            <person name="Uliana J.V.C."/>
            <person name="Torres T.T."/>
            <person name="Ward R.J."/>
            <person name="Monesi N."/>
        </authorList>
    </citation>
    <scope>NUCLEOTIDE SEQUENCE</scope>
    <source>
        <strain evidence="2">HSMRA1968</strain>
        <tissue evidence="2">Whole embryos</tissue>
    </source>
</reference>
<keyword evidence="3" id="KW-1185">Reference proteome</keyword>
<dbReference type="Pfam" id="PF07707">
    <property type="entry name" value="BACK"/>
    <property type="match status" value="1"/>
</dbReference>
<dbReference type="OrthoDB" id="9979965at2759"/>
<dbReference type="Gene3D" id="1.25.40.420">
    <property type="match status" value="1"/>
</dbReference>
<dbReference type="PANTHER" id="PTHR45774:SF4">
    <property type="entry name" value="AXUNDEAD, ISOFORM F"/>
    <property type="match status" value="1"/>
</dbReference>
<name>A0A9Q0MU15_9DIPT</name>
<accession>A0A9Q0MU15</accession>
<dbReference type="Gene3D" id="3.30.710.10">
    <property type="entry name" value="Potassium Channel Kv1.1, Chain A"/>
    <property type="match status" value="1"/>
</dbReference>
<dbReference type="SMART" id="SM00875">
    <property type="entry name" value="BACK"/>
    <property type="match status" value="1"/>
</dbReference>
<gene>
    <name evidence="2" type="primary">btbd6a_4</name>
    <name evidence="2" type="ORF">Bhyg_14940</name>
</gene>
<dbReference type="InterPro" id="IPR000210">
    <property type="entry name" value="BTB/POZ_dom"/>
</dbReference>
<feature type="domain" description="BTB" evidence="1">
    <location>
        <begin position="44"/>
        <end position="111"/>
    </location>
</feature>
<dbReference type="PROSITE" id="PS50097">
    <property type="entry name" value="BTB"/>
    <property type="match status" value="1"/>
</dbReference>
<protein>
    <submittedName>
        <fullName evidence="2">BTB/POZ domain-containing protein 6-A</fullName>
    </submittedName>
</protein>
<dbReference type="EMBL" id="WJQU01000004">
    <property type="protein sequence ID" value="KAJ6636352.1"/>
    <property type="molecule type" value="Genomic_DNA"/>
</dbReference>
<dbReference type="PANTHER" id="PTHR45774">
    <property type="entry name" value="BTB/POZ DOMAIN-CONTAINING"/>
    <property type="match status" value="1"/>
</dbReference>
<organism evidence="2 3">
    <name type="scientific">Pseudolycoriella hygida</name>
    <dbReference type="NCBI Taxonomy" id="35572"/>
    <lineage>
        <taxon>Eukaryota</taxon>
        <taxon>Metazoa</taxon>
        <taxon>Ecdysozoa</taxon>
        <taxon>Arthropoda</taxon>
        <taxon>Hexapoda</taxon>
        <taxon>Insecta</taxon>
        <taxon>Pterygota</taxon>
        <taxon>Neoptera</taxon>
        <taxon>Endopterygota</taxon>
        <taxon>Diptera</taxon>
        <taxon>Nematocera</taxon>
        <taxon>Sciaroidea</taxon>
        <taxon>Sciaridae</taxon>
        <taxon>Pseudolycoriella</taxon>
    </lineage>
</organism>
<evidence type="ECO:0000313" key="3">
    <source>
        <dbReference type="Proteomes" id="UP001151699"/>
    </source>
</evidence>
<dbReference type="GO" id="GO:0005829">
    <property type="term" value="C:cytosol"/>
    <property type="evidence" value="ECO:0007669"/>
    <property type="project" value="TreeGrafter"/>
</dbReference>
<dbReference type="Proteomes" id="UP001151699">
    <property type="component" value="Chromosome C"/>
</dbReference>
<sequence length="455" mass="52977">MDTSESSTKRQRIETPETEVDLVTSKSAFAAKIFRAQYLDEKTADIYFICGSQRQRVPAHKCILSKASDAFDKMFYGPMAEVGDIQLPDRSPEAFRNFLKFCYFDEVNLNLEHIVEIMDLTNKYCMPECLVVCGNFWAKHLTYDDICFAYHWAIFFGEAEFKKFCEQKICAHPQLVFQSSSFLNCEYTVLEHILELDSMWCEESIVLGACLNWARHACVQTGSNPKCNENLRSVLKDSLYKIRYGSMTLKEFREHMDTTDGLFSDAKEYEDIIRLLSGSTELKTGRFKANSRFQTSFFTWDEDRALKCEINCNNSSVFTCNKSMLLGGFYCTKNCQIAQFDMTIIEKSNSWGMGEGKVIHSQRVTLLNNDETFIEIKKANGEKGQMHHIFIRPDCKYQIKFEPHNSQPHRSFRKRFSFGRREIRLDDETVLMLKFPQETNIEDRCIINCLKFNRL</sequence>
<dbReference type="Pfam" id="PF00651">
    <property type="entry name" value="BTB"/>
    <property type="match status" value="1"/>
</dbReference>
<evidence type="ECO:0000313" key="2">
    <source>
        <dbReference type="EMBL" id="KAJ6636352.1"/>
    </source>
</evidence>
<evidence type="ECO:0000259" key="1">
    <source>
        <dbReference type="PROSITE" id="PS50097"/>
    </source>
</evidence>
<dbReference type="AlphaFoldDB" id="A0A9Q0MU15"/>
<dbReference type="SUPFAM" id="SSF54695">
    <property type="entry name" value="POZ domain"/>
    <property type="match status" value="1"/>
</dbReference>
<dbReference type="SMART" id="SM00225">
    <property type="entry name" value="BTB"/>
    <property type="match status" value="1"/>
</dbReference>